<protein>
    <submittedName>
        <fullName evidence="2">Uncharacterized protein</fullName>
    </submittedName>
</protein>
<dbReference type="AlphaFoldDB" id="A0A094ZFV3"/>
<feature type="transmembrane region" description="Helical" evidence="1">
    <location>
        <begin position="42"/>
        <end position="63"/>
    </location>
</feature>
<feature type="transmembrane region" description="Helical" evidence="1">
    <location>
        <begin position="9"/>
        <end position="30"/>
    </location>
</feature>
<sequence>MLLFEGEPALFFLFIISTLSLLIGGCLWGSGEDEGAVTKMTIGIVIFTIGCATTVAFFVTYTIKQIRKKRKRKKEIERILQLKEEVNAYEVYKPQISKMTDEGYDNEGIDHNERTTTL</sequence>
<gene>
    <name evidence="2" type="ORF">MS3_00813</name>
</gene>
<keyword evidence="1" id="KW-1133">Transmembrane helix</keyword>
<keyword evidence="1" id="KW-0472">Membrane</keyword>
<evidence type="ECO:0000313" key="2">
    <source>
        <dbReference type="EMBL" id="KGB32672.1"/>
    </source>
</evidence>
<accession>A0A094ZFV3</accession>
<organism evidence="2">
    <name type="scientific">Schistosoma haematobium</name>
    <name type="common">Blood fluke</name>
    <dbReference type="NCBI Taxonomy" id="6185"/>
    <lineage>
        <taxon>Eukaryota</taxon>
        <taxon>Metazoa</taxon>
        <taxon>Spiralia</taxon>
        <taxon>Lophotrochozoa</taxon>
        <taxon>Platyhelminthes</taxon>
        <taxon>Trematoda</taxon>
        <taxon>Digenea</taxon>
        <taxon>Strigeidida</taxon>
        <taxon>Schistosomatoidea</taxon>
        <taxon>Schistosomatidae</taxon>
        <taxon>Schistosoma</taxon>
    </lineage>
</organism>
<proteinExistence type="predicted"/>
<dbReference type="OrthoDB" id="6265634at2759"/>
<dbReference type="EMBL" id="KL250512">
    <property type="protein sequence ID" value="KGB32672.1"/>
    <property type="molecule type" value="Genomic_DNA"/>
</dbReference>
<keyword evidence="1" id="KW-0812">Transmembrane</keyword>
<reference evidence="2" key="1">
    <citation type="journal article" date="2012" name="Nat. Genet.">
        <title>Whole-genome sequence of Schistosoma haematobium.</title>
        <authorList>
            <person name="Young N.D."/>
            <person name="Jex A.R."/>
            <person name="Li B."/>
            <person name="Liu S."/>
            <person name="Yang L."/>
            <person name="Xiong Z."/>
            <person name="Li Y."/>
            <person name="Cantacessi C."/>
            <person name="Hall R.S."/>
            <person name="Xu X."/>
            <person name="Chen F."/>
            <person name="Wu X."/>
            <person name="Zerlotini A."/>
            <person name="Oliveira G."/>
            <person name="Hofmann A."/>
            <person name="Zhang G."/>
            <person name="Fang X."/>
            <person name="Kang Y."/>
            <person name="Campbell B.E."/>
            <person name="Loukas A."/>
            <person name="Ranganathan S."/>
            <person name="Rollinson D."/>
            <person name="Rinaldi G."/>
            <person name="Brindley P.J."/>
            <person name="Yang H."/>
            <person name="Wang J."/>
            <person name="Wang J."/>
            <person name="Gasser R.B."/>
        </authorList>
    </citation>
    <scope>NUCLEOTIDE SEQUENCE [LARGE SCALE GENOMIC DNA]</scope>
</reference>
<evidence type="ECO:0000256" key="1">
    <source>
        <dbReference type="SAM" id="Phobius"/>
    </source>
</evidence>
<name>A0A094ZFV3_SCHHA</name>